<organism evidence="5 6">
    <name type="scientific">Actinoplanes sandaracinus</name>
    <dbReference type="NCBI Taxonomy" id="3045177"/>
    <lineage>
        <taxon>Bacteria</taxon>
        <taxon>Bacillati</taxon>
        <taxon>Actinomycetota</taxon>
        <taxon>Actinomycetes</taxon>
        <taxon>Micromonosporales</taxon>
        <taxon>Micromonosporaceae</taxon>
        <taxon>Actinoplanes</taxon>
    </lineage>
</organism>
<evidence type="ECO:0000256" key="2">
    <source>
        <dbReference type="ARBA" id="ARBA00022723"/>
    </source>
</evidence>
<evidence type="ECO:0000313" key="5">
    <source>
        <dbReference type="EMBL" id="MDI6102362.1"/>
    </source>
</evidence>
<dbReference type="InterPro" id="IPR027806">
    <property type="entry name" value="HARBI1_dom"/>
</dbReference>
<comment type="caution">
    <text evidence="5">The sequence shown here is derived from an EMBL/GenBank/DDBJ whole genome shotgun (WGS) entry which is preliminary data.</text>
</comment>
<evidence type="ECO:0000259" key="4">
    <source>
        <dbReference type="Pfam" id="PF13613"/>
    </source>
</evidence>
<name>A0ABT6WRJ0_9ACTN</name>
<dbReference type="Pfam" id="PF13613">
    <property type="entry name" value="HTH_Tnp_4"/>
    <property type="match status" value="1"/>
</dbReference>
<proteinExistence type="predicted"/>
<keyword evidence="2" id="KW-0479">Metal-binding</keyword>
<evidence type="ECO:0000256" key="1">
    <source>
        <dbReference type="ARBA" id="ARBA00001968"/>
    </source>
</evidence>
<dbReference type="EMBL" id="JASCTH010000019">
    <property type="protein sequence ID" value="MDI6102362.1"/>
    <property type="molecule type" value="Genomic_DNA"/>
</dbReference>
<keyword evidence="6" id="KW-1185">Reference proteome</keyword>
<evidence type="ECO:0000313" key="6">
    <source>
        <dbReference type="Proteomes" id="UP001241758"/>
    </source>
</evidence>
<protein>
    <submittedName>
        <fullName evidence="5">Transposase family protein</fullName>
    </submittedName>
</protein>
<sequence length="259" mass="28583">MRIFPASRQDMIHPFTGLQPAQLRRLVRVVARRGGDAIADGRPGRPWALDLSDRVLLVAVYWRTNLTMRQIGPLFEVSHSAAHRVIDTVGPLLALAPVHRRPKGQVAIVDGTLIPTRGHRLAAQSKNYRYSANLQVAIDANTRLVIGLGDPQPGNRNGTIVYRSSGINEQLAGCEVMADGAYRGNPEVIIPYRKPRDGSELPPWKQDYNSGHRKIRARVEHALARLKTYKILRDYRRAGSTLAVTAAGIAHLHNIALAG</sequence>
<reference evidence="5 6" key="1">
    <citation type="submission" date="2023-05" db="EMBL/GenBank/DDBJ databases">
        <title>Actinoplanes sp. NEAU-A12 genome sequencing.</title>
        <authorList>
            <person name="Wang Z.-S."/>
        </authorList>
    </citation>
    <scope>NUCLEOTIDE SEQUENCE [LARGE SCALE GENOMIC DNA]</scope>
    <source>
        <strain evidence="5 6">NEAU-A12</strain>
    </source>
</reference>
<feature type="domain" description="Transposase Helix-turn-helix" evidence="4">
    <location>
        <begin position="47"/>
        <end position="95"/>
    </location>
</feature>
<feature type="domain" description="DDE Tnp4" evidence="3">
    <location>
        <begin position="109"/>
        <end position="254"/>
    </location>
</feature>
<dbReference type="InterPro" id="IPR027805">
    <property type="entry name" value="Transposase_HTH_dom"/>
</dbReference>
<accession>A0ABT6WRJ0</accession>
<dbReference type="Pfam" id="PF13359">
    <property type="entry name" value="DDE_Tnp_4"/>
    <property type="match status" value="1"/>
</dbReference>
<gene>
    <name evidence="5" type="ORF">QLQ12_27460</name>
</gene>
<dbReference type="Proteomes" id="UP001241758">
    <property type="component" value="Unassembled WGS sequence"/>
</dbReference>
<evidence type="ECO:0000259" key="3">
    <source>
        <dbReference type="Pfam" id="PF13359"/>
    </source>
</evidence>
<comment type="cofactor">
    <cofactor evidence="1">
        <name>a divalent metal cation</name>
        <dbReference type="ChEBI" id="CHEBI:60240"/>
    </cofactor>
</comment>